<name>A0ABQ2H467_9PSED</name>
<proteinExistence type="predicted"/>
<evidence type="ECO:0000313" key="2">
    <source>
        <dbReference type="Proteomes" id="UP000616499"/>
    </source>
</evidence>
<reference evidence="2" key="1">
    <citation type="journal article" date="2019" name="Int. J. Syst. Evol. Microbiol.">
        <title>The Global Catalogue of Microorganisms (GCM) 10K type strain sequencing project: providing services to taxonomists for standard genome sequencing and annotation.</title>
        <authorList>
            <consortium name="The Broad Institute Genomics Platform"/>
            <consortium name="The Broad Institute Genome Sequencing Center for Infectious Disease"/>
            <person name="Wu L."/>
            <person name="Ma J."/>
        </authorList>
    </citation>
    <scope>NUCLEOTIDE SEQUENCE [LARGE SCALE GENOMIC DNA]</scope>
    <source>
        <strain evidence="2">JCM 13501</strain>
    </source>
</reference>
<gene>
    <name evidence="1" type="ORF">GCM10009425_46390</name>
</gene>
<dbReference type="EMBL" id="BMNW01000018">
    <property type="protein sequence ID" value="GGM30490.1"/>
    <property type="molecule type" value="Genomic_DNA"/>
</dbReference>
<dbReference type="Proteomes" id="UP000616499">
    <property type="component" value="Unassembled WGS sequence"/>
</dbReference>
<organism evidence="1 2">
    <name type="scientific">Pseudomonas asuensis</name>
    <dbReference type="NCBI Taxonomy" id="1825787"/>
    <lineage>
        <taxon>Bacteria</taxon>
        <taxon>Pseudomonadati</taxon>
        <taxon>Pseudomonadota</taxon>
        <taxon>Gammaproteobacteria</taxon>
        <taxon>Pseudomonadales</taxon>
        <taxon>Pseudomonadaceae</taxon>
        <taxon>Pseudomonas</taxon>
    </lineage>
</organism>
<accession>A0ABQ2H467</accession>
<evidence type="ECO:0000313" key="1">
    <source>
        <dbReference type="EMBL" id="GGM30490.1"/>
    </source>
</evidence>
<keyword evidence="2" id="KW-1185">Reference proteome</keyword>
<protein>
    <submittedName>
        <fullName evidence="1">Uncharacterized protein</fullName>
    </submittedName>
</protein>
<sequence length="118" mass="13141">MDLGIYRNTVLQIEVELTVIIHPAKHHCGDIDTGHHRLGDCRKLAPHFLSDTAAGKVNAIKRAQPCSLTLAGLYFDPSCSFAQKRPSLIIGQPGDISLVPIRQWLTPLGHWEVKRRGR</sequence>
<comment type="caution">
    <text evidence="1">The sequence shown here is derived from an EMBL/GenBank/DDBJ whole genome shotgun (WGS) entry which is preliminary data.</text>
</comment>